<sequence length="771" mass="85648">MHASTSPHRCPAKKSPQNVKCDDTITLEEATYSDSSGAIFSIYITHAQTLDEDNVENWKAVADKILIFTGLFSTAVSIFIAISYPDLQQDPNIITQSLLAQISQQLSNATVNDTSGVSNTSIPSSFTPPGSVVFINSVWSLSLVLSLTCALLATFLQQWARRYLHAVRQNHPPHVRAHVREYFARGARKFYIFGLVEALPFLLLVSVHLFFAGLVAFSFRANHTVAYFTTAPVGFCTLSYIALTLIPLIFHDCPYYTPLTSLLWSSAQIIQLSFFSVLYRGAKQFHDRWGTVSESMVESFRHRHENKAKSFSEGVISKFENSAKRISMDIYRGTLIRTLHWLSTDHEFEEFVDGIPGLCESNALATCNGDTQRTIRDVLGALPGPTNFHASLSWGVIHLAQRAFTSKLPKSVQQRRTRACLKALYYIPGAIRDILAPYAADKTYSSEILPLLNSPESLEIINELQYTPNVDIVLPVQCVAAVVAAYMITNSPPTTPNEYFIGDDNSGKQFLNERLRVDAGGGVAPEYPSDNARLQNIVRFLRDIKVTLGELNKLWWTSKSAELIRKKRKELFSKRHDHTGKYHISPGKFDQQLDGDQASPASTSAAQQDLITLTLEILGRDSVANTAESEREAFRVAYEEFEKVAFTQAKEQAKEQRLGQPLTQMRVLSDSDQEALAWIENEARDGIETVNRALGSVMLSLLPQTNELQAPQISSPPWKCTHGGLTPAHSAHKVMLPPSPMGLPSYSGPSSSERPLPATDRLDIESHGLLS</sequence>
<reference evidence="4" key="1">
    <citation type="submission" date="2022-01" db="EMBL/GenBank/DDBJ databases">
        <title>Comparative genomics reveals a dynamic genome evolution in the ectomycorrhizal milk-cap (Lactarius) mushrooms.</title>
        <authorList>
            <consortium name="DOE Joint Genome Institute"/>
            <person name="Lebreton A."/>
            <person name="Tang N."/>
            <person name="Kuo A."/>
            <person name="LaButti K."/>
            <person name="Drula E."/>
            <person name="Barry K."/>
            <person name="Clum A."/>
            <person name="Lipzen A."/>
            <person name="Mousain D."/>
            <person name="Ng V."/>
            <person name="Wang R."/>
            <person name="Wang X."/>
            <person name="Dai Y."/>
            <person name="Henrissat B."/>
            <person name="Grigoriev I.V."/>
            <person name="Guerin-Laguette A."/>
            <person name="Yu F."/>
            <person name="Martin F.M."/>
        </authorList>
    </citation>
    <scope>NUCLEOTIDE SEQUENCE</scope>
    <source>
        <strain evidence="4">QP</strain>
    </source>
</reference>
<proteinExistence type="predicted"/>
<keyword evidence="2" id="KW-0472">Membrane</keyword>
<feature type="region of interest" description="Disordered" evidence="1">
    <location>
        <begin position="582"/>
        <end position="605"/>
    </location>
</feature>
<protein>
    <recommendedName>
        <fullName evidence="3">DUF6535 domain-containing protein</fullName>
    </recommendedName>
</protein>
<dbReference type="InterPro" id="IPR045338">
    <property type="entry name" value="DUF6535"/>
</dbReference>
<feature type="compositionally biased region" description="Basic and acidic residues" evidence="1">
    <location>
        <begin position="760"/>
        <end position="771"/>
    </location>
</feature>
<feature type="transmembrane region" description="Helical" evidence="2">
    <location>
        <begin position="262"/>
        <end position="279"/>
    </location>
</feature>
<evidence type="ECO:0000256" key="2">
    <source>
        <dbReference type="SAM" id="Phobius"/>
    </source>
</evidence>
<feature type="region of interest" description="Disordered" evidence="1">
    <location>
        <begin position="722"/>
        <end position="771"/>
    </location>
</feature>
<feature type="transmembrane region" description="Helical" evidence="2">
    <location>
        <begin position="65"/>
        <end position="84"/>
    </location>
</feature>
<name>A0AAD4LJU6_9AGAM</name>
<dbReference type="EMBL" id="JAKELL010000027">
    <property type="protein sequence ID" value="KAH8991205.1"/>
    <property type="molecule type" value="Genomic_DNA"/>
</dbReference>
<feature type="domain" description="DUF6535" evidence="3">
    <location>
        <begin position="42"/>
        <end position="219"/>
    </location>
</feature>
<dbReference type="Pfam" id="PF20153">
    <property type="entry name" value="DUF6535"/>
    <property type="match status" value="1"/>
</dbReference>
<gene>
    <name evidence="4" type="ORF">EDB92DRAFT_1816391</name>
</gene>
<feature type="transmembrane region" description="Helical" evidence="2">
    <location>
        <begin position="190"/>
        <end position="219"/>
    </location>
</feature>
<organism evidence="4 5">
    <name type="scientific">Lactarius akahatsu</name>
    <dbReference type="NCBI Taxonomy" id="416441"/>
    <lineage>
        <taxon>Eukaryota</taxon>
        <taxon>Fungi</taxon>
        <taxon>Dikarya</taxon>
        <taxon>Basidiomycota</taxon>
        <taxon>Agaricomycotina</taxon>
        <taxon>Agaricomycetes</taxon>
        <taxon>Russulales</taxon>
        <taxon>Russulaceae</taxon>
        <taxon>Lactarius</taxon>
    </lineage>
</organism>
<dbReference type="AlphaFoldDB" id="A0AAD4LJU6"/>
<feature type="transmembrane region" description="Helical" evidence="2">
    <location>
        <begin position="225"/>
        <end position="250"/>
    </location>
</feature>
<keyword evidence="2" id="KW-1133">Transmembrane helix</keyword>
<evidence type="ECO:0000313" key="5">
    <source>
        <dbReference type="Proteomes" id="UP001201163"/>
    </source>
</evidence>
<keyword evidence="2" id="KW-0812">Transmembrane</keyword>
<comment type="caution">
    <text evidence="4">The sequence shown here is derived from an EMBL/GenBank/DDBJ whole genome shotgun (WGS) entry which is preliminary data.</text>
</comment>
<evidence type="ECO:0000313" key="4">
    <source>
        <dbReference type="EMBL" id="KAH8991205.1"/>
    </source>
</evidence>
<keyword evidence="5" id="KW-1185">Reference proteome</keyword>
<dbReference type="Proteomes" id="UP001201163">
    <property type="component" value="Unassembled WGS sequence"/>
</dbReference>
<evidence type="ECO:0000259" key="3">
    <source>
        <dbReference type="Pfam" id="PF20153"/>
    </source>
</evidence>
<accession>A0AAD4LJU6</accession>
<evidence type="ECO:0000256" key="1">
    <source>
        <dbReference type="SAM" id="MobiDB-lite"/>
    </source>
</evidence>
<feature type="transmembrane region" description="Helical" evidence="2">
    <location>
        <begin position="133"/>
        <end position="156"/>
    </location>
</feature>